<protein>
    <submittedName>
        <fullName evidence="2">DUF732 domain-containing protein</fullName>
    </submittedName>
</protein>
<feature type="domain" description="DUF732" evidence="1">
    <location>
        <begin position="51"/>
        <end position="120"/>
    </location>
</feature>
<reference evidence="2 3" key="1">
    <citation type="submission" date="2022-06" db="EMBL/GenBank/DDBJ databases">
        <title>New Species of the Genus Actinoplanes, ActinopZanes ferrugineus.</title>
        <authorList>
            <person name="Ding P."/>
        </authorList>
    </citation>
    <scope>NUCLEOTIDE SEQUENCE [LARGE SCALE GENOMIC DNA]</scope>
    <source>
        <strain evidence="2 3">TRM88003</strain>
    </source>
</reference>
<evidence type="ECO:0000313" key="2">
    <source>
        <dbReference type="EMBL" id="MCO8269996.1"/>
    </source>
</evidence>
<name>A0ABT1DJM2_9ACTN</name>
<organism evidence="2 3">
    <name type="scientific">Paractinoplanes aksuensis</name>
    <dbReference type="NCBI Taxonomy" id="2939490"/>
    <lineage>
        <taxon>Bacteria</taxon>
        <taxon>Bacillati</taxon>
        <taxon>Actinomycetota</taxon>
        <taxon>Actinomycetes</taxon>
        <taxon>Micromonosporales</taxon>
        <taxon>Micromonosporaceae</taxon>
        <taxon>Paractinoplanes</taxon>
    </lineage>
</organism>
<dbReference type="PROSITE" id="PS51257">
    <property type="entry name" value="PROKAR_LIPOPROTEIN"/>
    <property type="match status" value="1"/>
</dbReference>
<sequence length="128" mass="13141">MGARLAVVGTVLVALTGLGTLSACSDDDKSSKAAFVEAEKQAAENSLPKGDDEKYLGALASLDTKLTADKQAAIDNGYNLCVDFTNGMTTSETVIDAIDLFQVDAKTAQKVVAIAKTHLCGPSASKGS</sequence>
<evidence type="ECO:0000313" key="3">
    <source>
        <dbReference type="Proteomes" id="UP001523369"/>
    </source>
</evidence>
<dbReference type="Proteomes" id="UP001523369">
    <property type="component" value="Unassembled WGS sequence"/>
</dbReference>
<gene>
    <name evidence="2" type="ORF">M1L60_05245</name>
</gene>
<keyword evidence="3" id="KW-1185">Reference proteome</keyword>
<dbReference type="RefSeq" id="WP_253236132.1">
    <property type="nucleotide sequence ID" value="NZ_JAMYJR010000003.1"/>
</dbReference>
<dbReference type="Pfam" id="PF05305">
    <property type="entry name" value="DUF732"/>
    <property type="match status" value="1"/>
</dbReference>
<accession>A0ABT1DJM2</accession>
<proteinExistence type="predicted"/>
<dbReference type="InterPro" id="IPR007969">
    <property type="entry name" value="DUF732"/>
</dbReference>
<evidence type="ECO:0000259" key="1">
    <source>
        <dbReference type="Pfam" id="PF05305"/>
    </source>
</evidence>
<dbReference type="EMBL" id="JAMYJR010000003">
    <property type="protein sequence ID" value="MCO8269996.1"/>
    <property type="molecule type" value="Genomic_DNA"/>
</dbReference>
<comment type="caution">
    <text evidence="2">The sequence shown here is derived from an EMBL/GenBank/DDBJ whole genome shotgun (WGS) entry which is preliminary data.</text>
</comment>